<dbReference type="EMBL" id="ML220112">
    <property type="protein sequence ID" value="TGZ85531.1"/>
    <property type="molecule type" value="Genomic_DNA"/>
</dbReference>
<dbReference type="Gene3D" id="3.40.50.450">
    <property type="match status" value="1"/>
</dbReference>
<dbReference type="PANTHER" id="PTHR31223:SF70">
    <property type="entry name" value="LOG FAMILY PROTEIN YJL055W"/>
    <property type="match status" value="1"/>
</dbReference>
<dbReference type="GO" id="GO:0005829">
    <property type="term" value="C:cytosol"/>
    <property type="evidence" value="ECO:0007669"/>
    <property type="project" value="TreeGrafter"/>
</dbReference>
<dbReference type="InParanoid" id="A0A4S2N862"/>
<dbReference type="Pfam" id="PF03641">
    <property type="entry name" value="Lysine_decarbox"/>
    <property type="match status" value="1"/>
</dbReference>
<organism evidence="1 2">
    <name type="scientific">Ascodesmis nigricans</name>
    <dbReference type="NCBI Taxonomy" id="341454"/>
    <lineage>
        <taxon>Eukaryota</taxon>
        <taxon>Fungi</taxon>
        <taxon>Dikarya</taxon>
        <taxon>Ascomycota</taxon>
        <taxon>Pezizomycotina</taxon>
        <taxon>Pezizomycetes</taxon>
        <taxon>Pezizales</taxon>
        <taxon>Ascodesmidaceae</taxon>
        <taxon>Ascodesmis</taxon>
    </lineage>
</organism>
<gene>
    <name evidence="1" type="ORF">EX30DRAFT_361358</name>
</gene>
<dbReference type="SUPFAM" id="SSF102405">
    <property type="entry name" value="MCP/YpsA-like"/>
    <property type="match status" value="1"/>
</dbReference>
<keyword evidence="2" id="KW-1185">Reference proteome</keyword>
<name>A0A4S2N862_9PEZI</name>
<evidence type="ECO:0000313" key="1">
    <source>
        <dbReference type="EMBL" id="TGZ85531.1"/>
    </source>
</evidence>
<dbReference type="FunCoup" id="A0A4S2N862">
    <property type="interactions" value="379"/>
</dbReference>
<dbReference type="STRING" id="341454.A0A4S2N862"/>
<dbReference type="InterPro" id="IPR005269">
    <property type="entry name" value="LOG"/>
</dbReference>
<evidence type="ECO:0008006" key="3">
    <source>
        <dbReference type="Google" id="ProtNLM"/>
    </source>
</evidence>
<reference evidence="1 2" key="1">
    <citation type="submission" date="2019-04" db="EMBL/GenBank/DDBJ databases">
        <title>Comparative genomics and transcriptomics to analyze fruiting body development in filamentous ascomycetes.</title>
        <authorList>
            <consortium name="DOE Joint Genome Institute"/>
            <person name="Lutkenhaus R."/>
            <person name="Traeger S."/>
            <person name="Breuer J."/>
            <person name="Kuo A."/>
            <person name="Lipzen A."/>
            <person name="Pangilinan J."/>
            <person name="Dilworth D."/>
            <person name="Sandor L."/>
            <person name="Poggeler S."/>
            <person name="Barry K."/>
            <person name="Grigoriev I.V."/>
            <person name="Nowrousian M."/>
        </authorList>
    </citation>
    <scope>NUCLEOTIDE SEQUENCE [LARGE SCALE GENOMIC DNA]</scope>
    <source>
        <strain evidence="1 2">CBS 389.68</strain>
    </source>
</reference>
<dbReference type="OrthoDB" id="414463at2759"/>
<dbReference type="InterPro" id="IPR031100">
    <property type="entry name" value="LOG_fam"/>
</dbReference>
<proteinExistence type="predicted"/>
<accession>A0A4S2N862</accession>
<dbReference type="PANTHER" id="PTHR31223">
    <property type="entry name" value="LOG FAMILY PROTEIN YJL055W"/>
    <property type="match status" value="1"/>
</dbReference>
<dbReference type="GO" id="GO:0016799">
    <property type="term" value="F:hydrolase activity, hydrolyzing N-glycosyl compounds"/>
    <property type="evidence" value="ECO:0007669"/>
    <property type="project" value="TreeGrafter"/>
</dbReference>
<evidence type="ECO:0000313" key="2">
    <source>
        <dbReference type="Proteomes" id="UP000298138"/>
    </source>
</evidence>
<dbReference type="GO" id="GO:0009691">
    <property type="term" value="P:cytokinin biosynthetic process"/>
    <property type="evidence" value="ECO:0007669"/>
    <property type="project" value="InterPro"/>
</dbReference>
<sequence>MSDSTAPPPNSDTNNKPFTVCVFCGASSGDSPRFLEAAESLAEVLHKSNYNLVYGGGTVGLMGTVSKTLVKLSGPEAVHGIIPRALIRFEQNGTPPPVGEFGRTTVVPDMHTRKGMMAREADAFVALPGGFGTLEELMEIITWNQLGIHACPIVVYNVDGFWDGILEWAEKAVEKGFVKPSMRGVLVEAKTAEEVLEKIRTYKVVEGRLNLDWKVEGPEGKAEKRDGSDN</sequence>
<dbReference type="Proteomes" id="UP000298138">
    <property type="component" value="Unassembled WGS sequence"/>
</dbReference>
<protein>
    <recommendedName>
        <fullName evidence="3">Lysine decarboxylase-like protein-like protein</fullName>
    </recommendedName>
</protein>
<dbReference type="AlphaFoldDB" id="A0A4S2N862"/>
<dbReference type="NCBIfam" id="TIGR00730">
    <property type="entry name" value="Rossman fold protein, TIGR00730 family"/>
    <property type="match status" value="1"/>
</dbReference>